<keyword evidence="5" id="KW-0802">TPR repeat</keyword>
<dbReference type="InterPro" id="IPR011990">
    <property type="entry name" value="TPR-like_helical_dom_sf"/>
</dbReference>
<name>A0A8K2A1Q3_9CYAN</name>
<gene>
    <name evidence="7" type="ORF">GS597_15450</name>
</gene>
<comment type="caution">
    <text evidence="7">The sequence shown here is derived from an EMBL/GenBank/DDBJ whole genome shotgun (WGS) entry which is preliminary data.</text>
</comment>
<dbReference type="AlphaFoldDB" id="A0A8K2A1Q3"/>
<dbReference type="Gene3D" id="3.40.50.11380">
    <property type="match status" value="1"/>
</dbReference>
<dbReference type="SUPFAM" id="SSF53756">
    <property type="entry name" value="UDP-Glycosyltransferase/glycogen phosphorylase"/>
    <property type="match status" value="1"/>
</dbReference>
<dbReference type="RefSeq" id="WP_161826355.1">
    <property type="nucleotide sequence ID" value="NZ_WVIC01000035.1"/>
</dbReference>
<feature type="domain" description="O-GlcNAc transferase C-terminal" evidence="6">
    <location>
        <begin position="342"/>
        <end position="516"/>
    </location>
</feature>
<dbReference type="SUPFAM" id="SSF48452">
    <property type="entry name" value="TPR-like"/>
    <property type="match status" value="1"/>
</dbReference>
<reference evidence="7" key="1">
    <citation type="submission" date="2019-12" db="EMBL/GenBank/DDBJ databases">
        <title>High-Quality draft genome sequences of three cyanobacteria isolated from the limestone walls of the Old Cathedral of Coimbra.</title>
        <authorList>
            <person name="Tiago I."/>
            <person name="Soares F."/>
            <person name="Portugal A."/>
        </authorList>
    </citation>
    <scope>NUCLEOTIDE SEQUENCE [LARGE SCALE GENOMIC DNA]</scope>
    <source>
        <strain evidence="7">C</strain>
    </source>
</reference>
<dbReference type="Proteomes" id="UP000607397">
    <property type="component" value="Unassembled WGS sequence"/>
</dbReference>
<dbReference type="InterPro" id="IPR051939">
    <property type="entry name" value="Glycosyltr_41/O-GlcNAc_trsf"/>
</dbReference>
<accession>A0A8K2A1Q3</accession>
<keyword evidence="3 7" id="KW-0808">Transferase</keyword>
<proteinExistence type="predicted"/>
<evidence type="ECO:0000313" key="7">
    <source>
        <dbReference type="EMBL" id="NCJ07877.1"/>
    </source>
</evidence>
<comment type="pathway">
    <text evidence="1">Protein modification; protein glycosylation.</text>
</comment>
<dbReference type="Gene3D" id="3.40.50.2000">
    <property type="entry name" value="Glycogen Phosphorylase B"/>
    <property type="match status" value="1"/>
</dbReference>
<dbReference type="Gene3D" id="1.25.40.10">
    <property type="entry name" value="Tetratricopeptide repeat domain"/>
    <property type="match status" value="1"/>
</dbReference>
<dbReference type="PANTHER" id="PTHR44835:SF1">
    <property type="entry name" value="PROTEIN O-GLCNAC TRANSFERASE"/>
    <property type="match status" value="1"/>
</dbReference>
<dbReference type="GO" id="GO:0016757">
    <property type="term" value="F:glycosyltransferase activity"/>
    <property type="evidence" value="ECO:0007669"/>
    <property type="project" value="UniProtKB-KW"/>
</dbReference>
<organism evidence="7 8">
    <name type="scientific">Petrachloros mirabilis ULC683</name>
    <dbReference type="NCBI Taxonomy" id="2781853"/>
    <lineage>
        <taxon>Bacteria</taxon>
        <taxon>Bacillati</taxon>
        <taxon>Cyanobacteriota</taxon>
        <taxon>Cyanophyceae</taxon>
        <taxon>Synechococcales</taxon>
        <taxon>Petrachlorosaceae</taxon>
        <taxon>Petrachloros</taxon>
        <taxon>Petrachloros mirabilis</taxon>
    </lineage>
</organism>
<dbReference type="PANTHER" id="PTHR44835">
    <property type="entry name" value="UDP-N-ACETYLGLUCOSAMINE--PEPTIDE N-ACETYLGLUCOSAMINYLTRANSFERASE SPINDLY-RELATED"/>
    <property type="match status" value="1"/>
</dbReference>
<keyword evidence="2" id="KW-0328">Glycosyltransferase</keyword>
<protein>
    <submittedName>
        <fullName evidence="7">O-linked N-acetylglucosamine transferase, SPINDLY family protein</fullName>
    </submittedName>
</protein>
<evidence type="ECO:0000256" key="2">
    <source>
        <dbReference type="ARBA" id="ARBA00022676"/>
    </source>
</evidence>
<dbReference type="EMBL" id="WVIC01000035">
    <property type="protein sequence ID" value="NCJ07877.1"/>
    <property type="molecule type" value="Genomic_DNA"/>
</dbReference>
<evidence type="ECO:0000256" key="3">
    <source>
        <dbReference type="ARBA" id="ARBA00022679"/>
    </source>
</evidence>
<evidence type="ECO:0000256" key="4">
    <source>
        <dbReference type="ARBA" id="ARBA00022737"/>
    </source>
</evidence>
<evidence type="ECO:0000313" key="8">
    <source>
        <dbReference type="Proteomes" id="UP000607397"/>
    </source>
</evidence>
<evidence type="ECO:0000259" key="6">
    <source>
        <dbReference type="Pfam" id="PF13844"/>
    </source>
</evidence>
<keyword evidence="8" id="KW-1185">Reference proteome</keyword>
<keyword evidence="4" id="KW-0677">Repeat</keyword>
<dbReference type="Pfam" id="PF13844">
    <property type="entry name" value="Glyco_transf_41"/>
    <property type="match status" value="2"/>
</dbReference>
<evidence type="ECO:0000256" key="1">
    <source>
        <dbReference type="ARBA" id="ARBA00004922"/>
    </source>
</evidence>
<sequence length="729" mass="83336">MDWQTRIEQAQKQGSYAALIQLLEAEIEQYPDERHLYWQLGLAYLLNEQEEEAQTTWLYALSNAPTDELTGWTQELSTTLTTEAERLEECDEFKLSWLIRQHLRELQPDNLQNLFKLIILGCDHQTLQGETLSEWHLVQLLETQQAQSEADETLFKKALSKLLIYRPGTFDLELLTRAALSYFTQPEVGINTVLQAAFHLAYIAQQSASAVTLLKVCLEVEPQNLECLRQLSTQCTNLGHFSEGIAAAEQLVQLCRGSVFKAIGSYALLRALLSSGGRWASVEVAHLQHCQYLDQIIQDLPRTLPRDQAANLVFANFFAPYLQDTPAQSRPIQNELATISQANLCQLAGMTKSPFTFTVNSNPAKLRIGYIAHTLKAHSVGWLSRWFLSHHQHDSFQIHLYLLRHQDNLFTQEWFIKKADVHHSFSATQTGREIAQAIYDDGIDILVDLDSITLDLTCEVMALKPAPVQVTWLGWDASGLPSIDYFVADPYVLPDDAQNYYQEKIWRLPQTYLAVDGFEIGVPSLRRDQLEIPNDAVVYFSGQRGYKRHPETVRLQCKILREVPNSYLLIKGFAEEATVQKLFSEIATDEEVDPNRLRFLPYASHEFTHRANLQLADVVLDTYPYNGATTSLEALWMGIPLVTRVGQQFAARNSYTFLKNLEISEGIAWSADEYVEWGVRLGVDKDLRENVTWRLLASRQTSPLWNAKQFCRDMEQAYQQMWANYSQKT</sequence>
<evidence type="ECO:0000256" key="5">
    <source>
        <dbReference type="ARBA" id="ARBA00022803"/>
    </source>
</evidence>
<dbReference type="InterPro" id="IPR029489">
    <property type="entry name" value="OGT/SEC/SPY_C"/>
</dbReference>
<feature type="domain" description="O-GlcNAc transferase C-terminal" evidence="6">
    <location>
        <begin position="526"/>
        <end position="714"/>
    </location>
</feature>